<protein>
    <submittedName>
        <fullName evidence="2">Uncharacterized protein</fullName>
    </submittedName>
</protein>
<feature type="region of interest" description="Disordered" evidence="1">
    <location>
        <begin position="90"/>
        <end position="109"/>
    </location>
</feature>
<feature type="region of interest" description="Disordered" evidence="1">
    <location>
        <begin position="145"/>
        <end position="169"/>
    </location>
</feature>
<name>A0ABD0XHX2_UMBPY</name>
<reference evidence="2 3" key="1">
    <citation type="submission" date="2024-06" db="EMBL/GenBank/DDBJ databases">
        <authorList>
            <person name="Pan Q."/>
            <person name="Wen M."/>
            <person name="Jouanno E."/>
            <person name="Zahm M."/>
            <person name="Klopp C."/>
            <person name="Cabau C."/>
            <person name="Louis A."/>
            <person name="Berthelot C."/>
            <person name="Parey E."/>
            <person name="Roest Crollius H."/>
            <person name="Montfort J."/>
            <person name="Robinson-Rechavi M."/>
            <person name="Bouchez O."/>
            <person name="Lampietro C."/>
            <person name="Lopez Roques C."/>
            <person name="Donnadieu C."/>
            <person name="Postlethwait J."/>
            <person name="Bobe J."/>
            <person name="Verreycken H."/>
            <person name="Guiguen Y."/>
        </authorList>
    </citation>
    <scope>NUCLEOTIDE SEQUENCE [LARGE SCALE GENOMIC DNA]</scope>
    <source>
        <strain evidence="2">Up_M1</strain>
        <tissue evidence="2">Testis</tissue>
    </source>
</reference>
<proteinExistence type="predicted"/>
<gene>
    <name evidence="2" type="ORF">UPYG_G00107970</name>
</gene>
<dbReference type="Pfam" id="PF15764">
    <property type="entry name" value="DUF4693"/>
    <property type="match status" value="1"/>
</dbReference>
<dbReference type="AlphaFoldDB" id="A0ABD0XHX2"/>
<evidence type="ECO:0000313" key="2">
    <source>
        <dbReference type="EMBL" id="KAL0993445.1"/>
    </source>
</evidence>
<sequence>MQSPNIMSLISLVDESIKLCEVEEARINKNIIQCREILRALKPQQENNKESQLADVEIDPDILPEERQEMELVNKLLEKALRVRGVTAPYKDPSSFTGPKKEPVDTTQNKESTLVLDCIKGNKTGIKSTSKSIALDIKESTKCSASHSIRGGRGKMHLQMPTSGKGRASMIRGSVHTQKPFVMSSKRLPSQSSLKEGKRTGPLCPLSHEGPIPQGFSSGPQCVVSHRSLFGEDSGKYSPELFQPPHGEDPVAIVSEAMGKVHGASAPLNSMLSKWSSLRNKQNRLWDKVLAQQSKPFAGKSHFTERVRSTFAKDWPACGSQCDTSVQVDRLTLLCKNLTHRCWSERLQSRQTSKATDREPGTDNDEDYESLLMLEGQEKMVADLRKCAAQLIKEWEAWDRWRSPQGGGAFCCIRKRVEWDDPSGVTLMPQTLTYASQEELQEVERLRMRVELLQQEVHLQQAFSDNMDLLSTPGPHSPSVLRDIYSLLAEGGVQFPALVLDTETG</sequence>
<dbReference type="Proteomes" id="UP001557470">
    <property type="component" value="Unassembled WGS sequence"/>
</dbReference>
<dbReference type="InterPro" id="IPR031518">
    <property type="entry name" value="DUF4693"/>
</dbReference>
<dbReference type="EMBL" id="JAGEUA010000003">
    <property type="protein sequence ID" value="KAL0993445.1"/>
    <property type="molecule type" value="Genomic_DNA"/>
</dbReference>
<comment type="caution">
    <text evidence="2">The sequence shown here is derived from an EMBL/GenBank/DDBJ whole genome shotgun (WGS) entry which is preliminary data.</text>
</comment>
<accession>A0ABD0XHX2</accession>
<dbReference type="PANTHER" id="PTHR14870">
    <property type="entry name" value="TUBULIN EPSILON AND DELTA COMPLEX PROTEIN 2"/>
    <property type="match status" value="1"/>
</dbReference>
<evidence type="ECO:0000256" key="1">
    <source>
        <dbReference type="SAM" id="MobiDB-lite"/>
    </source>
</evidence>
<organism evidence="2 3">
    <name type="scientific">Umbra pygmaea</name>
    <name type="common">Eastern mudminnow</name>
    <dbReference type="NCBI Taxonomy" id="75934"/>
    <lineage>
        <taxon>Eukaryota</taxon>
        <taxon>Metazoa</taxon>
        <taxon>Chordata</taxon>
        <taxon>Craniata</taxon>
        <taxon>Vertebrata</taxon>
        <taxon>Euteleostomi</taxon>
        <taxon>Actinopterygii</taxon>
        <taxon>Neopterygii</taxon>
        <taxon>Teleostei</taxon>
        <taxon>Protacanthopterygii</taxon>
        <taxon>Esociformes</taxon>
        <taxon>Umbridae</taxon>
        <taxon>Umbra</taxon>
    </lineage>
</organism>
<evidence type="ECO:0000313" key="3">
    <source>
        <dbReference type="Proteomes" id="UP001557470"/>
    </source>
</evidence>
<dbReference type="PANTHER" id="PTHR14870:SF1">
    <property type="entry name" value="TUBULIN EPSILON AND DELTA COMPLEX PROTEIN 2"/>
    <property type="match status" value="1"/>
</dbReference>
<keyword evidence="3" id="KW-1185">Reference proteome</keyword>